<accession>A0ABN8L8C2</accession>
<dbReference type="PANTHER" id="PTHR33964:SF1">
    <property type="entry name" value="RE45066P"/>
    <property type="match status" value="1"/>
</dbReference>
<dbReference type="EMBL" id="OU963916">
    <property type="protein sequence ID" value="CAH2986999.1"/>
    <property type="molecule type" value="Genomic_DNA"/>
</dbReference>
<gene>
    <name evidence="2" type="ORF">CHILSU_LOCUS6662</name>
</gene>
<keyword evidence="3" id="KW-1185">Reference proteome</keyword>
<dbReference type="PANTHER" id="PTHR33964">
    <property type="entry name" value="RE45066P-RELATED"/>
    <property type="match status" value="1"/>
</dbReference>
<feature type="signal peptide" evidence="1">
    <location>
        <begin position="1"/>
        <end position="17"/>
    </location>
</feature>
<evidence type="ECO:0008006" key="4">
    <source>
        <dbReference type="Google" id="ProtNLM"/>
    </source>
</evidence>
<evidence type="ECO:0000313" key="2">
    <source>
        <dbReference type="EMBL" id="CAH2986999.1"/>
    </source>
</evidence>
<evidence type="ECO:0000256" key="1">
    <source>
        <dbReference type="SAM" id="SignalP"/>
    </source>
</evidence>
<protein>
    <recommendedName>
        <fullName evidence="4">DUF19 domain-containing protein</fullName>
    </recommendedName>
</protein>
<organism evidence="2 3">
    <name type="scientific">Chilo suppressalis</name>
    <name type="common">Asiatic rice borer moth</name>
    <dbReference type="NCBI Taxonomy" id="168631"/>
    <lineage>
        <taxon>Eukaryota</taxon>
        <taxon>Metazoa</taxon>
        <taxon>Ecdysozoa</taxon>
        <taxon>Arthropoda</taxon>
        <taxon>Hexapoda</taxon>
        <taxon>Insecta</taxon>
        <taxon>Pterygota</taxon>
        <taxon>Neoptera</taxon>
        <taxon>Endopterygota</taxon>
        <taxon>Lepidoptera</taxon>
        <taxon>Glossata</taxon>
        <taxon>Ditrysia</taxon>
        <taxon>Pyraloidea</taxon>
        <taxon>Crambidae</taxon>
        <taxon>Crambinae</taxon>
        <taxon>Chilo</taxon>
    </lineage>
</organism>
<keyword evidence="1" id="KW-0732">Signal</keyword>
<evidence type="ECO:0000313" key="3">
    <source>
        <dbReference type="Proteomes" id="UP001153292"/>
    </source>
</evidence>
<name>A0ABN8L8C2_CHISP</name>
<proteinExistence type="predicted"/>
<feature type="chain" id="PRO_5045628088" description="DUF19 domain-containing protein" evidence="1">
    <location>
        <begin position="18"/>
        <end position="291"/>
    </location>
</feature>
<reference evidence="2" key="1">
    <citation type="submission" date="2021-12" db="EMBL/GenBank/DDBJ databases">
        <authorList>
            <person name="King R."/>
        </authorList>
    </citation>
    <scope>NUCLEOTIDE SEQUENCE</scope>
</reference>
<sequence>MIQEILLLAIIPCYLSANYYDDEETSKRKSFPKMEEVEFEPVNPLPRDKDKMATAMKNLNCEEFSRYTLNCTLEAALEYNSSRKAPPMPAKINDWCKAIRHLTNCAIDWNSECRDVTESHFNEESIKGHMHVVDNVCDDEWFLSRYDDLPICIEAISDVWEACYSTFKLLVDEQKNKSREWTHYETHFYMCCARAAFRRCTLDSLFSTDKCSQEQAATLQKFSIIVSEGDVYQDCESNMMYANCPGGDPRPSTRQLNKLMAPDNKSDVPTSKSSTIVLTFVLYCYFYFCCV</sequence>
<dbReference type="Proteomes" id="UP001153292">
    <property type="component" value="Chromosome 23"/>
</dbReference>